<keyword evidence="5" id="KW-0413">Isomerase</keyword>
<evidence type="ECO:0000256" key="3">
    <source>
        <dbReference type="ARBA" id="ARBA00022832"/>
    </source>
</evidence>
<dbReference type="GO" id="GO:0006631">
    <property type="term" value="P:fatty acid metabolic process"/>
    <property type="evidence" value="ECO:0007669"/>
    <property type="project" value="UniProtKB-KW"/>
</dbReference>
<keyword evidence="7" id="KW-1185">Reference proteome</keyword>
<accession>A0A3R9Y0H5</accession>
<keyword evidence="4" id="KW-0443">Lipid metabolism</keyword>
<dbReference type="PANTHER" id="PTHR43149">
    <property type="entry name" value="ENOYL-COA HYDRATASE"/>
    <property type="match status" value="1"/>
</dbReference>
<dbReference type="Gene3D" id="3.90.226.10">
    <property type="entry name" value="2-enoyl-CoA Hydratase, Chain A, domain 1"/>
    <property type="match status" value="1"/>
</dbReference>
<comment type="similarity">
    <text evidence="2">Belongs to the enoyl-CoA hydratase/isomerase family.</text>
</comment>
<keyword evidence="3" id="KW-0276">Fatty acid metabolism</keyword>
<dbReference type="Pfam" id="PF00378">
    <property type="entry name" value="ECH_1"/>
    <property type="match status" value="1"/>
</dbReference>
<dbReference type="InterPro" id="IPR001753">
    <property type="entry name" value="Enoyl-CoA_hydra/iso"/>
</dbReference>
<sequence>MANYVYSQFDMESRMNGRLKIAWLNQPERMNPLTKPLLLELASFIEFYSRNEDTRCIVIAAKGDVFSSGQNVNFEDTDTKNQGSPREVKRLVTDYYNPLISAIRYARKPVIALVNGPASDTAANIALACDITLAADTAYFAQIFSQIGLIPDAGGTYYLPKNIGMQKAAYLAFTGKKVYAKEAEQMGMIADVFPKNEFEEKAFQVIEDIVNMPTQALWLTKRAFRKSHDNRLNEQLRLESEYQSMAAASEDYAEAIEAHYQKRKAMFKGR</sequence>
<dbReference type="RefSeq" id="WP_114303105.1">
    <property type="nucleotide sequence ID" value="NZ_QPIE01000002.1"/>
</dbReference>
<protein>
    <submittedName>
        <fullName evidence="6">Enoyl-CoA hydratase</fullName>
    </submittedName>
</protein>
<evidence type="ECO:0000313" key="7">
    <source>
        <dbReference type="Proteomes" id="UP000252172"/>
    </source>
</evidence>
<reference evidence="6 7" key="1">
    <citation type="submission" date="2018-07" db="EMBL/GenBank/DDBJ databases">
        <title>Chryseobacterium lacus sp. nov., isolated from lake water.</title>
        <authorList>
            <person name="Li C.-M."/>
        </authorList>
    </citation>
    <scope>NUCLEOTIDE SEQUENCE [LARGE SCALE GENOMIC DNA]</scope>
    <source>
        <strain evidence="6 7">YLOS41</strain>
    </source>
</reference>
<proteinExistence type="inferred from homology"/>
<evidence type="ECO:0000256" key="2">
    <source>
        <dbReference type="ARBA" id="ARBA00005254"/>
    </source>
</evidence>
<dbReference type="CDD" id="cd06558">
    <property type="entry name" value="crotonase-like"/>
    <property type="match status" value="1"/>
</dbReference>
<dbReference type="PANTHER" id="PTHR43149:SF1">
    <property type="entry name" value="DELTA(3,5)-DELTA(2,4)-DIENOYL-COA ISOMERASE, MITOCHONDRIAL"/>
    <property type="match status" value="1"/>
</dbReference>
<dbReference type="GO" id="GO:0016853">
    <property type="term" value="F:isomerase activity"/>
    <property type="evidence" value="ECO:0007669"/>
    <property type="project" value="UniProtKB-KW"/>
</dbReference>
<dbReference type="SUPFAM" id="SSF52096">
    <property type="entry name" value="ClpP/crotonase"/>
    <property type="match status" value="1"/>
</dbReference>
<dbReference type="EMBL" id="QPIE01000002">
    <property type="protein sequence ID" value="RCU44127.1"/>
    <property type="molecule type" value="Genomic_DNA"/>
</dbReference>
<evidence type="ECO:0000256" key="1">
    <source>
        <dbReference type="ARBA" id="ARBA00005005"/>
    </source>
</evidence>
<evidence type="ECO:0000256" key="4">
    <source>
        <dbReference type="ARBA" id="ARBA00023098"/>
    </source>
</evidence>
<dbReference type="InterPro" id="IPR045002">
    <property type="entry name" value="Ech1-like"/>
</dbReference>
<dbReference type="OrthoDB" id="9775794at2"/>
<name>A0A368N0T4_9FLAO</name>
<gene>
    <name evidence="6" type="ORF">DQ356_03700</name>
</gene>
<evidence type="ECO:0000313" key="6">
    <source>
        <dbReference type="EMBL" id="RCU44127.1"/>
    </source>
</evidence>
<evidence type="ECO:0000256" key="5">
    <source>
        <dbReference type="ARBA" id="ARBA00023235"/>
    </source>
</evidence>
<organism evidence="6 7">
    <name type="scientific">Chryseobacterium lacus</name>
    <dbReference type="NCBI Taxonomy" id="2058346"/>
    <lineage>
        <taxon>Bacteria</taxon>
        <taxon>Pseudomonadati</taxon>
        <taxon>Bacteroidota</taxon>
        <taxon>Flavobacteriia</taxon>
        <taxon>Flavobacteriales</taxon>
        <taxon>Weeksellaceae</taxon>
        <taxon>Chryseobacterium group</taxon>
        <taxon>Chryseobacterium</taxon>
    </lineage>
</organism>
<dbReference type="InterPro" id="IPR014748">
    <property type="entry name" value="Enoyl-CoA_hydra_C"/>
</dbReference>
<comment type="pathway">
    <text evidence="1">Lipid metabolism; fatty acid beta-oxidation.</text>
</comment>
<dbReference type="Proteomes" id="UP000252172">
    <property type="component" value="Unassembled WGS sequence"/>
</dbReference>
<dbReference type="InterPro" id="IPR029045">
    <property type="entry name" value="ClpP/crotonase-like_dom_sf"/>
</dbReference>
<dbReference type="AlphaFoldDB" id="A0A368N0T4"/>
<dbReference type="Gene3D" id="1.10.12.10">
    <property type="entry name" value="Lyase 2-enoyl-coa Hydratase, Chain A, domain 2"/>
    <property type="match status" value="1"/>
</dbReference>
<accession>A0A368N0T4</accession>
<comment type="caution">
    <text evidence="6">The sequence shown here is derived from an EMBL/GenBank/DDBJ whole genome shotgun (WGS) entry which is preliminary data.</text>
</comment>